<dbReference type="EMBL" id="JBBWWQ010000005">
    <property type="protein sequence ID" value="KAK8947169.1"/>
    <property type="molecule type" value="Genomic_DNA"/>
</dbReference>
<keyword evidence="1" id="KW-0732">Signal</keyword>
<keyword evidence="3" id="KW-1185">Reference proteome</keyword>
<proteinExistence type="predicted"/>
<feature type="chain" id="PRO_5042827630" evidence="1">
    <location>
        <begin position="38"/>
        <end position="124"/>
    </location>
</feature>
<name>A0AAP0BQJ8_9ASPA</name>
<reference evidence="2 3" key="1">
    <citation type="journal article" date="2022" name="Nat. Plants">
        <title>Genomes of leafy and leafless Platanthera orchids illuminate the evolution of mycoheterotrophy.</title>
        <authorList>
            <person name="Li M.H."/>
            <person name="Liu K.W."/>
            <person name="Li Z."/>
            <person name="Lu H.C."/>
            <person name="Ye Q.L."/>
            <person name="Zhang D."/>
            <person name="Wang J.Y."/>
            <person name="Li Y.F."/>
            <person name="Zhong Z.M."/>
            <person name="Liu X."/>
            <person name="Yu X."/>
            <person name="Liu D.K."/>
            <person name="Tu X.D."/>
            <person name="Liu B."/>
            <person name="Hao Y."/>
            <person name="Liao X.Y."/>
            <person name="Jiang Y.T."/>
            <person name="Sun W.H."/>
            <person name="Chen J."/>
            <person name="Chen Y.Q."/>
            <person name="Ai Y."/>
            <person name="Zhai J.W."/>
            <person name="Wu S.S."/>
            <person name="Zhou Z."/>
            <person name="Hsiao Y.Y."/>
            <person name="Wu W.L."/>
            <person name="Chen Y.Y."/>
            <person name="Lin Y.F."/>
            <person name="Hsu J.L."/>
            <person name="Li C.Y."/>
            <person name="Wang Z.W."/>
            <person name="Zhao X."/>
            <person name="Zhong W.Y."/>
            <person name="Ma X.K."/>
            <person name="Ma L."/>
            <person name="Huang J."/>
            <person name="Chen G.Z."/>
            <person name="Huang M.Z."/>
            <person name="Huang L."/>
            <person name="Peng D.H."/>
            <person name="Luo Y.B."/>
            <person name="Zou S.Q."/>
            <person name="Chen S.P."/>
            <person name="Lan S."/>
            <person name="Tsai W.C."/>
            <person name="Van de Peer Y."/>
            <person name="Liu Z.J."/>
        </authorList>
    </citation>
    <scope>NUCLEOTIDE SEQUENCE [LARGE SCALE GENOMIC DNA]</scope>
    <source>
        <strain evidence="2">Lor287</strain>
    </source>
</reference>
<evidence type="ECO:0000256" key="1">
    <source>
        <dbReference type="SAM" id="SignalP"/>
    </source>
</evidence>
<dbReference type="AlphaFoldDB" id="A0AAP0BQJ8"/>
<gene>
    <name evidence="2" type="ORF">KSP39_PZI006671</name>
</gene>
<dbReference type="Proteomes" id="UP001418222">
    <property type="component" value="Unassembled WGS sequence"/>
</dbReference>
<feature type="signal peptide" evidence="1">
    <location>
        <begin position="1"/>
        <end position="37"/>
    </location>
</feature>
<accession>A0AAP0BQJ8</accession>
<evidence type="ECO:0000313" key="2">
    <source>
        <dbReference type="EMBL" id="KAK8947169.1"/>
    </source>
</evidence>
<evidence type="ECO:0000313" key="3">
    <source>
        <dbReference type="Proteomes" id="UP001418222"/>
    </source>
</evidence>
<organism evidence="2 3">
    <name type="scientific">Platanthera zijinensis</name>
    <dbReference type="NCBI Taxonomy" id="2320716"/>
    <lineage>
        <taxon>Eukaryota</taxon>
        <taxon>Viridiplantae</taxon>
        <taxon>Streptophyta</taxon>
        <taxon>Embryophyta</taxon>
        <taxon>Tracheophyta</taxon>
        <taxon>Spermatophyta</taxon>
        <taxon>Magnoliopsida</taxon>
        <taxon>Liliopsida</taxon>
        <taxon>Asparagales</taxon>
        <taxon>Orchidaceae</taxon>
        <taxon>Orchidoideae</taxon>
        <taxon>Orchideae</taxon>
        <taxon>Orchidinae</taxon>
        <taxon>Platanthera</taxon>
    </lineage>
</organism>
<protein>
    <submittedName>
        <fullName evidence="2">Uncharacterized protein</fullName>
    </submittedName>
</protein>
<sequence>MWKLRKMCGRARKVNSGLLKHCALLLIIQVLPKGLSASHQESQLRSGHIGAEAIDFSFDLHTIELAMLFFRLSLCVNIKCIYFSLTQPVVFFGSPLLLYVDHKSPPFAHEYKYFVISNTMLPRI</sequence>
<comment type="caution">
    <text evidence="2">The sequence shown here is derived from an EMBL/GenBank/DDBJ whole genome shotgun (WGS) entry which is preliminary data.</text>
</comment>